<comment type="caution">
    <text evidence="1">The sequence shown here is derived from an EMBL/GenBank/DDBJ whole genome shotgun (WGS) entry which is preliminary data.</text>
</comment>
<evidence type="ECO:0000313" key="1">
    <source>
        <dbReference type="EMBL" id="MPC27567.1"/>
    </source>
</evidence>
<dbReference type="Proteomes" id="UP000324222">
    <property type="component" value="Unassembled WGS sequence"/>
</dbReference>
<protein>
    <submittedName>
        <fullName evidence="1">Uncharacterized protein</fullName>
    </submittedName>
</protein>
<name>A0A5B7E2K5_PORTR</name>
<reference evidence="1 2" key="1">
    <citation type="submission" date="2019-05" db="EMBL/GenBank/DDBJ databases">
        <title>Another draft genome of Portunus trituberculatus and its Hox gene families provides insights of decapod evolution.</title>
        <authorList>
            <person name="Jeong J.-H."/>
            <person name="Song I."/>
            <person name="Kim S."/>
            <person name="Choi T."/>
            <person name="Kim D."/>
            <person name="Ryu S."/>
            <person name="Kim W."/>
        </authorList>
    </citation>
    <scope>NUCLEOTIDE SEQUENCE [LARGE SCALE GENOMIC DNA]</scope>
    <source>
        <tissue evidence="1">Muscle</tissue>
    </source>
</reference>
<gene>
    <name evidence="1" type="ORF">E2C01_020741</name>
</gene>
<evidence type="ECO:0000313" key="2">
    <source>
        <dbReference type="Proteomes" id="UP000324222"/>
    </source>
</evidence>
<organism evidence="1 2">
    <name type="scientific">Portunus trituberculatus</name>
    <name type="common">Swimming crab</name>
    <name type="synonym">Neptunus trituberculatus</name>
    <dbReference type="NCBI Taxonomy" id="210409"/>
    <lineage>
        <taxon>Eukaryota</taxon>
        <taxon>Metazoa</taxon>
        <taxon>Ecdysozoa</taxon>
        <taxon>Arthropoda</taxon>
        <taxon>Crustacea</taxon>
        <taxon>Multicrustacea</taxon>
        <taxon>Malacostraca</taxon>
        <taxon>Eumalacostraca</taxon>
        <taxon>Eucarida</taxon>
        <taxon>Decapoda</taxon>
        <taxon>Pleocyemata</taxon>
        <taxon>Brachyura</taxon>
        <taxon>Eubrachyura</taxon>
        <taxon>Portunoidea</taxon>
        <taxon>Portunidae</taxon>
        <taxon>Portuninae</taxon>
        <taxon>Portunus</taxon>
    </lineage>
</organism>
<dbReference type="EMBL" id="VSRR010001769">
    <property type="protein sequence ID" value="MPC27567.1"/>
    <property type="molecule type" value="Genomic_DNA"/>
</dbReference>
<keyword evidence="2" id="KW-1185">Reference proteome</keyword>
<dbReference type="AlphaFoldDB" id="A0A5B7E2K5"/>
<sequence length="63" mass="6967">MKVCIPKTSSLTQVTEIYGENQVTEIFMNAVGDDADISFSNHAALPPECTVYSERARKVMLDT</sequence>
<accession>A0A5B7E2K5</accession>
<proteinExistence type="predicted"/>